<organism evidence="2 3">
    <name type="scientific">Macrosiphum euphorbiae</name>
    <name type="common">potato aphid</name>
    <dbReference type="NCBI Taxonomy" id="13131"/>
    <lineage>
        <taxon>Eukaryota</taxon>
        <taxon>Metazoa</taxon>
        <taxon>Ecdysozoa</taxon>
        <taxon>Arthropoda</taxon>
        <taxon>Hexapoda</taxon>
        <taxon>Insecta</taxon>
        <taxon>Pterygota</taxon>
        <taxon>Neoptera</taxon>
        <taxon>Paraneoptera</taxon>
        <taxon>Hemiptera</taxon>
        <taxon>Sternorrhyncha</taxon>
        <taxon>Aphidomorpha</taxon>
        <taxon>Aphidoidea</taxon>
        <taxon>Aphididae</taxon>
        <taxon>Macrosiphini</taxon>
        <taxon>Macrosiphum</taxon>
    </lineage>
</organism>
<feature type="region of interest" description="Disordered" evidence="1">
    <location>
        <begin position="1"/>
        <end position="57"/>
    </location>
</feature>
<feature type="compositionally biased region" description="Basic and acidic residues" evidence="1">
    <location>
        <begin position="25"/>
        <end position="37"/>
    </location>
</feature>
<evidence type="ECO:0000313" key="2">
    <source>
        <dbReference type="EMBL" id="CAI6377702.1"/>
    </source>
</evidence>
<keyword evidence="3" id="KW-1185">Reference proteome</keyword>
<sequence>MPKRKQNIGKNSLLNKRQKKLKKTHQVEDDIIEETKKSSSNQKQMSQRTERRKSKMKKNLEMKAFNYDCSDVFNNDHRISIGLMDIECKFCKALKF</sequence>
<dbReference type="Proteomes" id="UP001160148">
    <property type="component" value="Unassembled WGS sequence"/>
</dbReference>
<evidence type="ECO:0000313" key="3">
    <source>
        <dbReference type="Proteomes" id="UP001160148"/>
    </source>
</evidence>
<protein>
    <submittedName>
        <fullName evidence="2">Uncharacterized protein</fullName>
    </submittedName>
</protein>
<accession>A0AAV0YBV6</accession>
<name>A0AAV0YBV6_9HEMI</name>
<comment type="caution">
    <text evidence="2">The sequence shown here is derived from an EMBL/GenBank/DDBJ whole genome shotgun (WGS) entry which is preliminary data.</text>
</comment>
<gene>
    <name evidence="2" type="ORF">MEUPH1_LOCUS30922</name>
</gene>
<dbReference type="EMBL" id="CARXXK010001827">
    <property type="protein sequence ID" value="CAI6377702.1"/>
    <property type="molecule type" value="Genomic_DNA"/>
</dbReference>
<feature type="compositionally biased region" description="Low complexity" evidence="1">
    <location>
        <begin position="38"/>
        <end position="47"/>
    </location>
</feature>
<proteinExistence type="predicted"/>
<evidence type="ECO:0000256" key="1">
    <source>
        <dbReference type="SAM" id="MobiDB-lite"/>
    </source>
</evidence>
<dbReference type="AlphaFoldDB" id="A0AAV0YBV6"/>
<reference evidence="2 3" key="1">
    <citation type="submission" date="2023-01" db="EMBL/GenBank/DDBJ databases">
        <authorList>
            <person name="Whitehead M."/>
        </authorList>
    </citation>
    <scope>NUCLEOTIDE SEQUENCE [LARGE SCALE GENOMIC DNA]</scope>
</reference>